<keyword evidence="1" id="KW-0863">Zinc-finger</keyword>
<evidence type="ECO:0000313" key="5">
    <source>
        <dbReference type="WBParaSite" id="PSAMB.scaffold4966size13026.g25596.t1"/>
    </source>
</evidence>
<dbReference type="Proteomes" id="UP000887566">
    <property type="component" value="Unplaced"/>
</dbReference>
<accession>A0A914WRB6</accession>
<keyword evidence="1" id="KW-0479">Metal-binding</keyword>
<reference evidence="5" key="1">
    <citation type="submission" date="2022-11" db="UniProtKB">
        <authorList>
            <consortium name="WormBaseParasite"/>
        </authorList>
    </citation>
    <scope>IDENTIFICATION</scope>
</reference>
<proteinExistence type="predicted"/>
<name>A0A914WRB6_9BILA</name>
<sequence>MSPVFAALKERHPNLRPKFYMSDCADAFWNSWRAVFVVEGVTRLYCIWHVWRAWNAHIMKVVDDARRGQLREMLLKLTQASTPHAFYSLYNTYAEIMNSKEYMLKDQNKKPRSFGEYFAKEYVINDRCKLWARFGRLGSDVTTNMHLESFHRTLKQRYLKRLCNRRLDYVMHILMTKVAPDFASQLERAITMRGASSTFQERVKRDHIKANYLLDEPDKVEEVENGRKWKVQSEATMGHRYEVEVRDDYTSDHLCLINCQFCQVCPHCYKCSCPYFEFRCGPMPCKHIHAVHSLFAQNAADIESDEDDIPVPSLPEPPPIDGIVHSLPELPPIDAYYSEGDETINADANEAINTDPDAPNENTQRAVLLDQFCAKKAAIMQQLQMLDSLLEQCDDKEEIEAVLTMANRLQQMLQSSIERIRLNSSPVLPIGPRIRKHKMTPQKTSTSKVLALPKKPKKPSKCSFSAAPRANNEHGRKI</sequence>
<evidence type="ECO:0000256" key="1">
    <source>
        <dbReference type="PROSITE-ProRule" id="PRU00325"/>
    </source>
</evidence>
<dbReference type="WBParaSite" id="PSAMB.scaffold4966size13026.g25596.t1">
    <property type="protein sequence ID" value="PSAMB.scaffold4966size13026.g25596.t1"/>
    <property type="gene ID" value="PSAMB.scaffold4966size13026.g25596"/>
</dbReference>
<organism evidence="4 5">
    <name type="scientific">Plectus sambesii</name>
    <dbReference type="NCBI Taxonomy" id="2011161"/>
    <lineage>
        <taxon>Eukaryota</taxon>
        <taxon>Metazoa</taxon>
        <taxon>Ecdysozoa</taxon>
        <taxon>Nematoda</taxon>
        <taxon>Chromadorea</taxon>
        <taxon>Plectida</taxon>
        <taxon>Plectina</taxon>
        <taxon>Plectoidea</taxon>
        <taxon>Plectidae</taxon>
        <taxon>Plectus</taxon>
    </lineage>
</organism>
<dbReference type="PROSITE" id="PS50966">
    <property type="entry name" value="ZF_SWIM"/>
    <property type="match status" value="1"/>
</dbReference>
<evidence type="ECO:0000256" key="2">
    <source>
        <dbReference type="SAM" id="MobiDB-lite"/>
    </source>
</evidence>
<evidence type="ECO:0000313" key="4">
    <source>
        <dbReference type="Proteomes" id="UP000887566"/>
    </source>
</evidence>
<keyword evidence="1" id="KW-0862">Zinc</keyword>
<dbReference type="GO" id="GO:0008270">
    <property type="term" value="F:zinc ion binding"/>
    <property type="evidence" value="ECO:0007669"/>
    <property type="project" value="UniProtKB-KW"/>
</dbReference>
<keyword evidence="4" id="KW-1185">Reference proteome</keyword>
<protein>
    <submittedName>
        <fullName evidence="5">SWIM-type domain-containing protein</fullName>
    </submittedName>
</protein>
<dbReference type="InterPro" id="IPR007527">
    <property type="entry name" value="Znf_SWIM"/>
</dbReference>
<evidence type="ECO:0000259" key="3">
    <source>
        <dbReference type="PROSITE" id="PS50966"/>
    </source>
</evidence>
<feature type="domain" description="SWIM-type" evidence="3">
    <location>
        <begin position="241"/>
        <end position="296"/>
    </location>
</feature>
<feature type="region of interest" description="Disordered" evidence="2">
    <location>
        <begin position="438"/>
        <end position="478"/>
    </location>
</feature>
<dbReference type="AlphaFoldDB" id="A0A914WRB6"/>